<gene>
    <name evidence="2" type="ORF">FL622_05810</name>
</gene>
<dbReference type="EMBL" id="VJVV01000003">
    <property type="protein sequence ID" value="TRO82699.1"/>
    <property type="molecule type" value="Genomic_DNA"/>
</dbReference>
<evidence type="ECO:0000256" key="1">
    <source>
        <dbReference type="SAM" id="MobiDB-lite"/>
    </source>
</evidence>
<organism evidence="2 3">
    <name type="scientific">Trichloromonas acetexigens</name>
    <dbReference type="NCBI Taxonomy" id="38815"/>
    <lineage>
        <taxon>Bacteria</taxon>
        <taxon>Pseudomonadati</taxon>
        <taxon>Thermodesulfobacteriota</taxon>
        <taxon>Desulfuromonadia</taxon>
        <taxon>Desulfuromonadales</taxon>
        <taxon>Trichloromonadaceae</taxon>
        <taxon>Trichloromonas</taxon>
    </lineage>
</organism>
<sequence length="178" mass="19680">MTKPHITPSEPTSSLPADANGDGRARASRHVYGAKAALCFEPDETRFGIHTVCIEAADATGPKQYDWANKIRVQLTRDELPVTTAVLFGWLPRCEYKNHGEDNSKGFSLEDQGDKLFMRVFARGRQVKAVPIPPEDAFYLAQLFLGQMKKNAPGLSGGEILTTLRQVLVARNREQPKG</sequence>
<feature type="region of interest" description="Disordered" evidence="1">
    <location>
        <begin position="1"/>
        <end position="26"/>
    </location>
</feature>
<dbReference type="AlphaFoldDB" id="A0A550JHK8"/>
<reference evidence="2 3" key="1">
    <citation type="submission" date="2019-07" db="EMBL/GenBank/DDBJ databases">
        <title>Insights of Desulfuromonas acetexigens electromicrobiology.</title>
        <authorList>
            <person name="Katuri K."/>
            <person name="Sapireddy V."/>
            <person name="Shaw D.R."/>
            <person name="Saikaly P."/>
        </authorList>
    </citation>
    <scope>NUCLEOTIDE SEQUENCE [LARGE SCALE GENOMIC DNA]</scope>
    <source>
        <strain evidence="2 3">2873</strain>
    </source>
</reference>
<accession>A0A550JHK8</accession>
<dbReference type="OrthoDB" id="5298744at2"/>
<dbReference type="RefSeq" id="WP_092056931.1">
    <property type="nucleotide sequence ID" value="NZ_FOJJ01000023.1"/>
</dbReference>
<comment type="caution">
    <text evidence="2">The sequence shown here is derived from an EMBL/GenBank/DDBJ whole genome shotgun (WGS) entry which is preliminary data.</text>
</comment>
<evidence type="ECO:0000313" key="3">
    <source>
        <dbReference type="Proteomes" id="UP000317155"/>
    </source>
</evidence>
<keyword evidence="3" id="KW-1185">Reference proteome</keyword>
<proteinExistence type="predicted"/>
<name>A0A550JHK8_9BACT</name>
<evidence type="ECO:0000313" key="2">
    <source>
        <dbReference type="EMBL" id="TRO82699.1"/>
    </source>
</evidence>
<dbReference type="Proteomes" id="UP000317155">
    <property type="component" value="Unassembled WGS sequence"/>
</dbReference>
<protein>
    <submittedName>
        <fullName evidence="2">Uncharacterized protein</fullName>
    </submittedName>
</protein>